<keyword evidence="4 6" id="KW-0808">Transferase</keyword>
<dbReference type="FunFam" id="3.40.640.10:FF:000033">
    <property type="entry name" value="Aspartate aminotransferase"/>
    <property type="match status" value="1"/>
</dbReference>
<dbReference type="eggNOG" id="COG0436">
    <property type="taxonomic scope" value="Bacteria"/>
</dbReference>
<evidence type="ECO:0000256" key="3">
    <source>
        <dbReference type="ARBA" id="ARBA00022576"/>
    </source>
</evidence>
<dbReference type="Gene3D" id="3.90.1150.10">
    <property type="entry name" value="Aspartate Aminotransferase, domain 1"/>
    <property type="match status" value="1"/>
</dbReference>
<proteinExistence type="inferred from homology"/>
<dbReference type="EC" id="2.6.1.-" evidence="6"/>
<dbReference type="AlphaFoldDB" id="E6U4B4"/>
<evidence type="ECO:0000313" key="8">
    <source>
        <dbReference type="EMBL" id="ADU27721.1"/>
    </source>
</evidence>
<accession>E6U4B4</accession>
<dbReference type="STRING" id="663278.Ethha_2204"/>
<dbReference type="KEGG" id="eha:Ethha_2204"/>
<gene>
    <name evidence="8" type="ordered locus">Ethha_2204</name>
</gene>
<organism evidence="8 9">
    <name type="scientific">Ethanoligenens harbinense (strain DSM 18485 / JCM 12961 / CGMCC 1.5033 / YUAN-3)</name>
    <dbReference type="NCBI Taxonomy" id="663278"/>
    <lineage>
        <taxon>Bacteria</taxon>
        <taxon>Bacillati</taxon>
        <taxon>Bacillota</taxon>
        <taxon>Clostridia</taxon>
        <taxon>Eubacteriales</taxon>
        <taxon>Oscillospiraceae</taxon>
        <taxon>Ethanoligenens</taxon>
    </lineage>
</organism>
<dbReference type="Proteomes" id="UP000001551">
    <property type="component" value="Chromosome"/>
</dbReference>
<evidence type="ECO:0000256" key="2">
    <source>
        <dbReference type="ARBA" id="ARBA00007441"/>
    </source>
</evidence>
<dbReference type="GO" id="GO:0030170">
    <property type="term" value="F:pyridoxal phosphate binding"/>
    <property type="evidence" value="ECO:0007669"/>
    <property type="project" value="InterPro"/>
</dbReference>
<dbReference type="PANTHER" id="PTHR46383">
    <property type="entry name" value="ASPARTATE AMINOTRANSFERASE"/>
    <property type="match status" value="1"/>
</dbReference>
<name>E6U4B4_ETHHY</name>
<reference evidence="8 9" key="1">
    <citation type="submission" date="2010-12" db="EMBL/GenBank/DDBJ databases">
        <title>Complete sequence of Ethanoligenens harbinense YUAN-3.</title>
        <authorList>
            <person name="Lucas S."/>
            <person name="Copeland A."/>
            <person name="Lapidus A."/>
            <person name="Cheng J.-F."/>
            <person name="Bruce D."/>
            <person name="Goodwin L."/>
            <person name="Pitluck S."/>
            <person name="Chertkov O."/>
            <person name="Misra M."/>
            <person name="Detter J.C."/>
            <person name="Han C."/>
            <person name="Tapia R."/>
            <person name="Land M."/>
            <person name="Hauser L."/>
            <person name="Jeffries C."/>
            <person name="Kyrpides N."/>
            <person name="Ivanova N."/>
            <person name="Mikhailova N."/>
            <person name="Wang A."/>
            <person name="Mouttaki H."/>
            <person name="He Z."/>
            <person name="Zhou J."/>
            <person name="Hemme C.L."/>
            <person name="Woyke T."/>
        </authorList>
    </citation>
    <scope>NUCLEOTIDE SEQUENCE [LARGE SCALE GENOMIC DNA]</scope>
    <source>
        <strain evidence="9">DSM 18485 / JCM 12961 / CGMCC 1.5033 / YUAN-3</strain>
    </source>
</reference>
<feature type="domain" description="Aminotransferase class I/classII large" evidence="7">
    <location>
        <begin position="32"/>
        <end position="381"/>
    </location>
</feature>
<dbReference type="RefSeq" id="WP_013486069.1">
    <property type="nucleotide sequence ID" value="NC_014828.1"/>
</dbReference>
<dbReference type="HOGENOM" id="CLU_017584_4_3_9"/>
<dbReference type="SUPFAM" id="SSF53383">
    <property type="entry name" value="PLP-dependent transferases"/>
    <property type="match status" value="1"/>
</dbReference>
<dbReference type="Gene3D" id="3.40.640.10">
    <property type="entry name" value="Type I PLP-dependent aspartate aminotransferase-like (Major domain)"/>
    <property type="match status" value="1"/>
</dbReference>
<dbReference type="GO" id="GO:0006520">
    <property type="term" value="P:amino acid metabolic process"/>
    <property type="evidence" value="ECO:0007669"/>
    <property type="project" value="InterPro"/>
</dbReference>
<evidence type="ECO:0000256" key="4">
    <source>
        <dbReference type="ARBA" id="ARBA00022679"/>
    </source>
</evidence>
<keyword evidence="3 6" id="KW-0032">Aminotransferase</keyword>
<dbReference type="EMBL" id="CP002400">
    <property type="protein sequence ID" value="ADU27721.1"/>
    <property type="molecule type" value="Genomic_DNA"/>
</dbReference>
<comment type="cofactor">
    <cofactor evidence="1 6">
        <name>pyridoxal 5'-phosphate</name>
        <dbReference type="ChEBI" id="CHEBI:597326"/>
    </cofactor>
</comment>
<protein>
    <recommendedName>
        <fullName evidence="6">Aminotransferase</fullName>
        <ecNumber evidence="6">2.6.1.-</ecNumber>
    </recommendedName>
</protein>
<dbReference type="PANTHER" id="PTHR46383:SF3">
    <property type="entry name" value="ASPARTATE AMINOTRANSFERASE-RELATED"/>
    <property type="match status" value="1"/>
</dbReference>
<dbReference type="InterPro" id="IPR015424">
    <property type="entry name" value="PyrdxlP-dep_Trfase"/>
</dbReference>
<dbReference type="GO" id="GO:0008483">
    <property type="term" value="F:transaminase activity"/>
    <property type="evidence" value="ECO:0007669"/>
    <property type="project" value="UniProtKB-KW"/>
</dbReference>
<evidence type="ECO:0000256" key="1">
    <source>
        <dbReference type="ARBA" id="ARBA00001933"/>
    </source>
</evidence>
<dbReference type="InterPro" id="IPR004838">
    <property type="entry name" value="NHTrfase_class1_PyrdxlP-BS"/>
</dbReference>
<evidence type="ECO:0000256" key="6">
    <source>
        <dbReference type="RuleBase" id="RU000481"/>
    </source>
</evidence>
<dbReference type="PROSITE" id="PS00105">
    <property type="entry name" value="AA_TRANSFER_CLASS_1"/>
    <property type="match status" value="1"/>
</dbReference>
<sequence length="401" mass="44666">MLDYRSILSKKALDIRPSGIRKFFDLVQEMDNVISLGVGEPDFVTPWHIRSAGVYSLEKGRTHYTSNDGLMELRQEICRYLSRRFRLEYSPKHETIVTVGGSEAIDLCIRALVEPGDEVIIPEPSFVCYHPLTLMAGGVPVRIRTQAKDQFKLTADALRAAITPRTKLLVLPFPNNPTGAVLDRDDLEAIAAVLRDTNIFVLSDEIYGELTYGEKHVSIAELDGMRERTVLVGGFSKAYAMTGWRLGYACGPDEVLACMHKIHQFAIMCAPTASQYAAVEALRNGDEDIARMVDEYDLRRRFIVDALNRAGLPCFEPRGAFYVFPSITASGLSSEQFCERLLFEKQVAVVPGTAFGESGEGFVRISYSYSIKHITQAVARIADFMENIREANHGESVAAHL</sequence>
<keyword evidence="5" id="KW-0663">Pyridoxal phosphate</keyword>
<dbReference type="InterPro" id="IPR004839">
    <property type="entry name" value="Aminotransferase_I/II_large"/>
</dbReference>
<dbReference type="Pfam" id="PF00155">
    <property type="entry name" value="Aminotran_1_2"/>
    <property type="match status" value="1"/>
</dbReference>
<comment type="similarity">
    <text evidence="2 6">Belongs to the class-I pyridoxal-phosphate-dependent aminotransferase family.</text>
</comment>
<evidence type="ECO:0000259" key="7">
    <source>
        <dbReference type="Pfam" id="PF00155"/>
    </source>
</evidence>
<dbReference type="InterPro" id="IPR015422">
    <property type="entry name" value="PyrdxlP-dep_Trfase_small"/>
</dbReference>
<evidence type="ECO:0000313" key="9">
    <source>
        <dbReference type="Proteomes" id="UP000001551"/>
    </source>
</evidence>
<dbReference type="InterPro" id="IPR050596">
    <property type="entry name" value="AspAT/PAT-like"/>
</dbReference>
<keyword evidence="9" id="KW-1185">Reference proteome</keyword>
<dbReference type="CDD" id="cd00609">
    <property type="entry name" value="AAT_like"/>
    <property type="match status" value="1"/>
</dbReference>
<dbReference type="InterPro" id="IPR015421">
    <property type="entry name" value="PyrdxlP-dep_Trfase_major"/>
</dbReference>
<evidence type="ECO:0000256" key="5">
    <source>
        <dbReference type="ARBA" id="ARBA00022898"/>
    </source>
</evidence>